<reference evidence="1 2" key="1">
    <citation type="submission" date="2024-04" db="EMBL/GenBank/DDBJ databases">
        <title>Phyllosticta paracitricarpa is synonymous to the EU quarantine fungus P. citricarpa based on phylogenomic analyses.</title>
        <authorList>
            <consortium name="Lawrence Berkeley National Laboratory"/>
            <person name="Van Ingen-Buijs V.A."/>
            <person name="Van Westerhoven A.C."/>
            <person name="Haridas S."/>
            <person name="Skiadas P."/>
            <person name="Martin F."/>
            <person name="Groenewald J.Z."/>
            <person name="Crous P.W."/>
            <person name="Seidl M.F."/>
        </authorList>
    </citation>
    <scope>NUCLEOTIDE SEQUENCE [LARGE SCALE GENOMIC DNA]</scope>
    <source>
        <strain evidence="1 2">CBS 123374</strain>
    </source>
</reference>
<gene>
    <name evidence="1" type="ORF">HDK90DRAFT_187886</name>
</gene>
<organism evidence="1 2">
    <name type="scientific">Phyllosticta capitalensis</name>
    <dbReference type="NCBI Taxonomy" id="121624"/>
    <lineage>
        <taxon>Eukaryota</taxon>
        <taxon>Fungi</taxon>
        <taxon>Dikarya</taxon>
        <taxon>Ascomycota</taxon>
        <taxon>Pezizomycotina</taxon>
        <taxon>Dothideomycetes</taxon>
        <taxon>Dothideomycetes incertae sedis</taxon>
        <taxon>Botryosphaeriales</taxon>
        <taxon>Phyllostictaceae</taxon>
        <taxon>Phyllosticta</taxon>
    </lineage>
</organism>
<sequence length="199" mass="22036">MCSWAYRTPEGKKPQTASTFSLHCTPRTLNMRSFPLGHKPSKFLGHHATGSKLRPVGSDNHCLQLIKACGRDGQETTGREGREGGIFGLIACRRKDGGGGGGGWSTCFVGKGSKGQGKHRDREGRVREDWHCGSLRSWVTVGRRDGIRTSFFYVVYLQINHGSLDKVGKSSNCKLLQRSGSSTLKVWYMAALSRWQVEY</sequence>
<accession>A0ABR1YWI3</accession>
<evidence type="ECO:0000313" key="1">
    <source>
        <dbReference type="EMBL" id="KAK8240564.1"/>
    </source>
</evidence>
<proteinExistence type="predicted"/>
<dbReference type="Proteomes" id="UP001492380">
    <property type="component" value="Unassembled WGS sequence"/>
</dbReference>
<name>A0ABR1YWI3_9PEZI</name>
<evidence type="ECO:0000313" key="2">
    <source>
        <dbReference type="Proteomes" id="UP001492380"/>
    </source>
</evidence>
<keyword evidence="2" id="KW-1185">Reference proteome</keyword>
<protein>
    <submittedName>
        <fullName evidence="1">Uncharacterized protein</fullName>
    </submittedName>
</protein>
<dbReference type="EMBL" id="JBBWRZ010000003">
    <property type="protein sequence ID" value="KAK8240564.1"/>
    <property type="molecule type" value="Genomic_DNA"/>
</dbReference>
<comment type="caution">
    <text evidence="1">The sequence shown here is derived from an EMBL/GenBank/DDBJ whole genome shotgun (WGS) entry which is preliminary data.</text>
</comment>